<keyword evidence="2" id="KW-1185">Reference proteome</keyword>
<dbReference type="RefSeq" id="WP_012165266.1">
    <property type="nucleotide sequence ID" value="NC_009925.1"/>
</dbReference>
<dbReference type="EMBL" id="CP000828">
    <property type="protein sequence ID" value="ABW29995.1"/>
    <property type="molecule type" value="Genomic_DNA"/>
</dbReference>
<dbReference type="STRING" id="329726.AM1_5029"/>
<name>B0C5Y3_ACAM1</name>
<dbReference type="eggNOG" id="ENOG5030VVG">
    <property type="taxonomic scope" value="Bacteria"/>
</dbReference>
<dbReference type="AlphaFoldDB" id="B0C5Y3"/>
<evidence type="ECO:0000313" key="1">
    <source>
        <dbReference type="EMBL" id="ABW29995.1"/>
    </source>
</evidence>
<reference evidence="1 2" key="1">
    <citation type="journal article" date="2008" name="Proc. Natl. Acad. Sci. U.S.A.">
        <title>Niche adaptation and genome expansion in the chlorophyll d-producing cyanobacterium Acaryochloris marina.</title>
        <authorList>
            <person name="Swingley W.D."/>
            <person name="Chen M."/>
            <person name="Cheung P.C."/>
            <person name="Conrad A.L."/>
            <person name="Dejesa L.C."/>
            <person name="Hao J."/>
            <person name="Honchak B.M."/>
            <person name="Karbach L.E."/>
            <person name="Kurdoglu A."/>
            <person name="Lahiri S."/>
            <person name="Mastrian S.D."/>
            <person name="Miyashita H."/>
            <person name="Page L."/>
            <person name="Ramakrishna P."/>
            <person name="Satoh S."/>
            <person name="Sattley W.M."/>
            <person name="Shimada Y."/>
            <person name="Taylor H.L."/>
            <person name="Tomo T."/>
            <person name="Tsuchiya T."/>
            <person name="Wang Z.T."/>
            <person name="Raymond J."/>
            <person name="Mimuro M."/>
            <person name="Blankenship R.E."/>
            <person name="Touchman J.W."/>
        </authorList>
    </citation>
    <scope>NUCLEOTIDE SEQUENCE [LARGE SCALE GENOMIC DNA]</scope>
    <source>
        <strain evidence="2">MBIC 11017</strain>
    </source>
</reference>
<dbReference type="HOGENOM" id="CLU_149983_0_0_3"/>
<accession>B0C5Y3</accession>
<protein>
    <submittedName>
        <fullName evidence="1">Uncharacterized protein</fullName>
    </submittedName>
</protein>
<proteinExistence type="predicted"/>
<dbReference type="OrthoDB" id="9808343at2"/>
<dbReference type="KEGG" id="amr:AM1_5029"/>
<dbReference type="Proteomes" id="UP000000268">
    <property type="component" value="Chromosome"/>
</dbReference>
<sequence>MTSCITVEGKVVGKRRPIFSDWSIPIPPSLQDSPLTLRDLITCVVRAEVQAFQTRQTEQKLQRFLRKDEIHQGLAEGKVTMGDRDFEQGVDEAAAIETAIMGFIDGLYYVFLDDVQQEALDATVHLKLDSRLTFIRLVALVGG</sequence>
<evidence type="ECO:0000313" key="2">
    <source>
        <dbReference type="Proteomes" id="UP000000268"/>
    </source>
</evidence>
<gene>
    <name evidence="1" type="ordered locus">AM1_5029</name>
</gene>
<organism evidence="1 2">
    <name type="scientific">Acaryochloris marina (strain MBIC 11017)</name>
    <dbReference type="NCBI Taxonomy" id="329726"/>
    <lineage>
        <taxon>Bacteria</taxon>
        <taxon>Bacillati</taxon>
        <taxon>Cyanobacteriota</taxon>
        <taxon>Cyanophyceae</taxon>
        <taxon>Acaryochloridales</taxon>
        <taxon>Acaryochloridaceae</taxon>
        <taxon>Acaryochloris</taxon>
    </lineage>
</organism>